<keyword evidence="1" id="KW-0732">Signal</keyword>
<evidence type="ECO:0000313" key="2">
    <source>
        <dbReference type="EMBL" id="ALU28124.1"/>
    </source>
</evidence>
<feature type="signal peptide" evidence="1">
    <location>
        <begin position="1"/>
        <end position="22"/>
    </location>
</feature>
<evidence type="ECO:0000313" key="3">
    <source>
        <dbReference type="Proteomes" id="UP000069030"/>
    </source>
</evidence>
<evidence type="ECO:0008006" key="4">
    <source>
        <dbReference type="Google" id="ProtNLM"/>
    </source>
</evidence>
<dbReference type="EMBL" id="CP013690">
    <property type="protein sequence ID" value="ALU28124.1"/>
    <property type="molecule type" value="Genomic_DNA"/>
</dbReference>
<dbReference type="AlphaFoldDB" id="A0AAI8C8K7"/>
<protein>
    <recommendedName>
        <fullName evidence="4">Carboxypeptidase regulatory-like domain-containing protein</fullName>
    </recommendedName>
</protein>
<feature type="chain" id="PRO_5042537915" description="Carboxypeptidase regulatory-like domain-containing protein" evidence="1">
    <location>
        <begin position="23"/>
        <end position="234"/>
    </location>
</feature>
<reference evidence="2 3" key="1">
    <citation type="journal article" date="2016" name="J. Zhejiang Univ. Sci. B">
        <title>Antibiotic resistance mechanisms of Myroides sp.</title>
        <authorList>
            <person name="Hu S."/>
            <person name="Yuan S."/>
            <person name="Qu H."/>
            <person name="Jiang T."/>
            <person name="Zhou Y."/>
            <person name="Wang M."/>
            <person name="Ming D."/>
        </authorList>
    </citation>
    <scope>NUCLEOTIDE SEQUENCE [LARGE SCALE GENOMIC DNA]</scope>
    <source>
        <strain evidence="2 3">PR63039</strain>
    </source>
</reference>
<name>A0AAI8C8K7_9FLAO</name>
<dbReference type="InterPro" id="IPR008969">
    <property type="entry name" value="CarboxyPept-like_regulatory"/>
</dbReference>
<evidence type="ECO:0000256" key="1">
    <source>
        <dbReference type="SAM" id="SignalP"/>
    </source>
</evidence>
<dbReference type="Gene3D" id="2.60.40.1120">
    <property type="entry name" value="Carboxypeptidase-like, regulatory domain"/>
    <property type="match status" value="1"/>
</dbReference>
<sequence>MKVFKNILLTLLILTNCSLSMANNTEPKTRKIVGLVVDSETLLPLANVKITNENKKTLATTNDEGYYEVTVHSTSKEGFKFSLNLKKEEYSTFRQNDNWGEDNEKSPVMYFALQKRKSSKGGSFSELYLHKGEVTTAVVENYFNDKVKTRSILNNKITKLRANNNQVFFELDGGYYLVNNYAWIKLNSKDDKVSINQDKVVNASEVNNYVQRNNVQNMSSIDSPQASFSIVTFK</sequence>
<accession>A0AAI8C8K7</accession>
<dbReference type="SUPFAM" id="SSF49464">
    <property type="entry name" value="Carboxypeptidase regulatory domain-like"/>
    <property type="match status" value="1"/>
</dbReference>
<gene>
    <name evidence="2" type="ORF">AS202_19095</name>
</gene>
<dbReference type="RefSeq" id="WP_058699938.1">
    <property type="nucleotide sequence ID" value="NZ_CP013690.1"/>
</dbReference>
<dbReference type="KEGG" id="mod:AS202_19095"/>
<dbReference type="Proteomes" id="UP000069030">
    <property type="component" value="Chromosome"/>
</dbReference>
<proteinExistence type="predicted"/>
<organism evidence="2 3">
    <name type="scientific">Myroides odoratimimus</name>
    <dbReference type="NCBI Taxonomy" id="76832"/>
    <lineage>
        <taxon>Bacteria</taxon>
        <taxon>Pseudomonadati</taxon>
        <taxon>Bacteroidota</taxon>
        <taxon>Flavobacteriia</taxon>
        <taxon>Flavobacteriales</taxon>
        <taxon>Flavobacteriaceae</taxon>
        <taxon>Myroides</taxon>
    </lineage>
</organism>